<dbReference type="InterPro" id="IPR050388">
    <property type="entry name" value="ABC_Ni/Peptide_Import"/>
</dbReference>
<keyword evidence="7 11" id="KW-0067">ATP-binding</keyword>
<dbReference type="GO" id="GO:0016887">
    <property type="term" value="F:ATP hydrolysis activity"/>
    <property type="evidence" value="ECO:0007669"/>
    <property type="project" value="InterPro"/>
</dbReference>
<accession>A0A5B0E324</accession>
<dbReference type="InterPro" id="IPR003439">
    <property type="entry name" value="ABC_transporter-like_ATP-bd"/>
</dbReference>
<sequence>MTAGALSFCNISVTTTHGQKPQRLVDDVSLVLNRGEVLALVGESGSGKSLTCAAGLGTLPPGTLMSSGSMRLGSEVLPPEQLRGRLVASIMQNPRSAFNPVRTMQAHAFETLRAMNVPKSQWPECLAAAMQSAGLDASESTLKLHPFEMSGGMLQRMMIALALLGNAPFLIADEPTTDLDLVLQRDILNLLDRMRTDYGLGLLLITHDLAVVARLADRVAIMDKGKIVETGSTHDIFCQPFHPVTRRLLRAHLTLYGLECAF</sequence>
<evidence type="ECO:0000256" key="3">
    <source>
        <dbReference type="ARBA" id="ARBA00022448"/>
    </source>
</evidence>
<comment type="similarity">
    <text evidence="2">Belongs to the ABC transporter superfamily.</text>
</comment>
<evidence type="ECO:0000259" key="10">
    <source>
        <dbReference type="PROSITE" id="PS50893"/>
    </source>
</evidence>
<reference evidence="11 12" key="1">
    <citation type="submission" date="2019-08" db="EMBL/GenBank/DDBJ databases">
        <title>Aureimonas fodiniaquatilis sp. nov., isolated from a coal mine wastewater.</title>
        <authorList>
            <person name="Kim W."/>
        </authorList>
    </citation>
    <scope>NUCLEOTIDE SEQUENCE [LARGE SCALE GENOMIC DNA]</scope>
    <source>
        <strain evidence="11 12">CAU 1482</strain>
    </source>
</reference>
<name>A0A5B0E324_9HYPH</name>
<keyword evidence="5" id="KW-0997">Cell inner membrane</keyword>
<dbReference type="PANTHER" id="PTHR43297">
    <property type="entry name" value="OLIGOPEPTIDE TRANSPORT ATP-BINDING PROTEIN APPD"/>
    <property type="match status" value="1"/>
</dbReference>
<dbReference type="EMBL" id="VTWH01000001">
    <property type="protein sequence ID" value="KAA0972545.1"/>
    <property type="molecule type" value="Genomic_DNA"/>
</dbReference>
<evidence type="ECO:0000256" key="2">
    <source>
        <dbReference type="ARBA" id="ARBA00005417"/>
    </source>
</evidence>
<keyword evidence="9" id="KW-0472">Membrane</keyword>
<protein>
    <submittedName>
        <fullName evidence="11">ATP-binding cassette domain-containing protein</fullName>
    </submittedName>
</protein>
<dbReference type="SMART" id="SM00382">
    <property type="entry name" value="AAA"/>
    <property type="match status" value="1"/>
</dbReference>
<dbReference type="Gene3D" id="3.40.50.300">
    <property type="entry name" value="P-loop containing nucleotide triphosphate hydrolases"/>
    <property type="match status" value="1"/>
</dbReference>
<dbReference type="Pfam" id="PF00005">
    <property type="entry name" value="ABC_tran"/>
    <property type="match status" value="1"/>
</dbReference>
<evidence type="ECO:0000256" key="1">
    <source>
        <dbReference type="ARBA" id="ARBA00004417"/>
    </source>
</evidence>
<feature type="domain" description="ABC transporter" evidence="10">
    <location>
        <begin position="6"/>
        <end position="249"/>
    </location>
</feature>
<dbReference type="AlphaFoldDB" id="A0A5B0E324"/>
<gene>
    <name evidence="11" type="ORF">FPY71_05540</name>
</gene>
<organism evidence="11 12">
    <name type="scientific">Aureimonas fodinaquatilis</name>
    <dbReference type="NCBI Taxonomy" id="2565783"/>
    <lineage>
        <taxon>Bacteria</taxon>
        <taxon>Pseudomonadati</taxon>
        <taxon>Pseudomonadota</taxon>
        <taxon>Alphaproteobacteria</taxon>
        <taxon>Hyphomicrobiales</taxon>
        <taxon>Aurantimonadaceae</taxon>
        <taxon>Aureimonas</taxon>
    </lineage>
</organism>
<keyword evidence="3" id="KW-0813">Transport</keyword>
<comment type="caution">
    <text evidence="11">The sequence shown here is derived from an EMBL/GenBank/DDBJ whole genome shotgun (WGS) entry which is preliminary data.</text>
</comment>
<evidence type="ECO:0000256" key="6">
    <source>
        <dbReference type="ARBA" id="ARBA00022741"/>
    </source>
</evidence>
<dbReference type="PANTHER" id="PTHR43297:SF14">
    <property type="entry name" value="ATPASE AAA-TYPE CORE DOMAIN-CONTAINING PROTEIN"/>
    <property type="match status" value="1"/>
</dbReference>
<dbReference type="CDD" id="cd03257">
    <property type="entry name" value="ABC_NikE_OppD_transporters"/>
    <property type="match status" value="1"/>
</dbReference>
<dbReference type="InterPro" id="IPR027417">
    <property type="entry name" value="P-loop_NTPase"/>
</dbReference>
<keyword evidence="12" id="KW-1185">Reference proteome</keyword>
<evidence type="ECO:0000256" key="4">
    <source>
        <dbReference type="ARBA" id="ARBA00022475"/>
    </source>
</evidence>
<evidence type="ECO:0000313" key="11">
    <source>
        <dbReference type="EMBL" id="KAA0972545.1"/>
    </source>
</evidence>
<evidence type="ECO:0000256" key="5">
    <source>
        <dbReference type="ARBA" id="ARBA00022519"/>
    </source>
</evidence>
<evidence type="ECO:0000313" key="12">
    <source>
        <dbReference type="Proteomes" id="UP000324738"/>
    </source>
</evidence>
<comment type="subcellular location">
    <subcellularLocation>
        <location evidence="1">Cell inner membrane</location>
        <topology evidence="1">Peripheral membrane protein</topology>
    </subcellularLocation>
</comment>
<keyword evidence="8" id="KW-1278">Translocase</keyword>
<evidence type="ECO:0000256" key="9">
    <source>
        <dbReference type="ARBA" id="ARBA00023136"/>
    </source>
</evidence>
<proteinExistence type="inferred from homology"/>
<keyword evidence="4" id="KW-1003">Cell membrane</keyword>
<dbReference type="PROSITE" id="PS50893">
    <property type="entry name" value="ABC_TRANSPORTER_2"/>
    <property type="match status" value="1"/>
</dbReference>
<dbReference type="Proteomes" id="UP000324738">
    <property type="component" value="Unassembled WGS sequence"/>
</dbReference>
<dbReference type="PROSITE" id="PS00211">
    <property type="entry name" value="ABC_TRANSPORTER_1"/>
    <property type="match status" value="1"/>
</dbReference>
<evidence type="ECO:0000256" key="7">
    <source>
        <dbReference type="ARBA" id="ARBA00022840"/>
    </source>
</evidence>
<dbReference type="GO" id="GO:0005524">
    <property type="term" value="F:ATP binding"/>
    <property type="evidence" value="ECO:0007669"/>
    <property type="project" value="UniProtKB-KW"/>
</dbReference>
<dbReference type="InterPro" id="IPR003593">
    <property type="entry name" value="AAA+_ATPase"/>
</dbReference>
<dbReference type="RefSeq" id="WP_149298355.1">
    <property type="nucleotide sequence ID" value="NZ_VTWH01000001.1"/>
</dbReference>
<evidence type="ECO:0000256" key="8">
    <source>
        <dbReference type="ARBA" id="ARBA00022967"/>
    </source>
</evidence>
<keyword evidence="6" id="KW-0547">Nucleotide-binding</keyword>
<dbReference type="InterPro" id="IPR017871">
    <property type="entry name" value="ABC_transporter-like_CS"/>
</dbReference>
<dbReference type="OrthoDB" id="9815712at2"/>
<dbReference type="SUPFAM" id="SSF52540">
    <property type="entry name" value="P-loop containing nucleoside triphosphate hydrolases"/>
    <property type="match status" value="1"/>
</dbReference>
<dbReference type="GO" id="GO:0005886">
    <property type="term" value="C:plasma membrane"/>
    <property type="evidence" value="ECO:0007669"/>
    <property type="project" value="UniProtKB-SubCell"/>
</dbReference>